<evidence type="ECO:0000313" key="2">
    <source>
        <dbReference type="Proteomes" id="UP000635565"/>
    </source>
</evidence>
<protein>
    <submittedName>
        <fullName evidence="1">Uncharacterized protein</fullName>
    </submittedName>
</protein>
<name>A0ABQ3VCG5_9CHLR</name>
<gene>
    <name evidence="1" type="ORF">KSZ_14960</name>
</gene>
<proteinExistence type="predicted"/>
<comment type="caution">
    <text evidence="1">The sequence shown here is derived from an EMBL/GenBank/DDBJ whole genome shotgun (WGS) entry which is preliminary data.</text>
</comment>
<evidence type="ECO:0000313" key="1">
    <source>
        <dbReference type="EMBL" id="GHO83490.1"/>
    </source>
</evidence>
<keyword evidence="2" id="KW-1185">Reference proteome</keyword>
<reference evidence="1 2" key="1">
    <citation type="journal article" date="2021" name="Int. J. Syst. Evol. Microbiol.">
        <title>Reticulibacter mediterranei gen. nov., sp. nov., within the new family Reticulibacteraceae fam. nov., and Ktedonospora formicarum gen. nov., sp. nov., Ktedonobacter robiniae sp. nov., Dictyobacter formicarum sp. nov. and Dictyobacter arantiisoli sp. nov., belonging to the class Ktedonobacteria.</title>
        <authorList>
            <person name="Yabe S."/>
            <person name="Zheng Y."/>
            <person name="Wang C.M."/>
            <person name="Sakai Y."/>
            <person name="Abe K."/>
            <person name="Yokota A."/>
            <person name="Donadio S."/>
            <person name="Cavaletti L."/>
            <person name="Monciardini P."/>
        </authorList>
    </citation>
    <scope>NUCLEOTIDE SEQUENCE [LARGE SCALE GENOMIC DNA]</scope>
    <source>
        <strain evidence="1 2">SOSP1-9</strain>
    </source>
</reference>
<sequence length="70" mass="8088">MIALRASRYLQKFLSAPGPYTVLISNHLPLQDTVYREHASLIEYRASDTPSYQEDFLYLTVSQGQELPFH</sequence>
<accession>A0ABQ3VCG5</accession>
<organism evidence="1 2">
    <name type="scientific">Dictyobacter formicarum</name>
    <dbReference type="NCBI Taxonomy" id="2778368"/>
    <lineage>
        <taxon>Bacteria</taxon>
        <taxon>Bacillati</taxon>
        <taxon>Chloroflexota</taxon>
        <taxon>Ktedonobacteria</taxon>
        <taxon>Ktedonobacterales</taxon>
        <taxon>Dictyobacteraceae</taxon>
        <taxon>Dictyobacter</taxon>
    </lineage>
</organism>
<dbReference type="Proteomes" id="UP000635565">
    <property type="component" value="Unassembled WGS sequence"/>
</dbReference>
<dbReference type="RefSeq" id="WP_201361145.1">
    <property type="nucleotide sequence ID" value="NZ_BNJJ01000003.1"/>
</dbReference>
<dbReference type="EMBL" id="BNJJ01000003">
    <property type="protein sequence ID" value="GHO83490.1"/>
    <property type="molecule type" value="Genomic_DNA"/>
</dbReference>